<keyword evidence="5 8" id="KW-0732">Signal</keyword>
<dbReference type="InterPro" id="IPR057601">
    <property type="entry name" value="Oar-like_b-barrel"/>
</dbReference>
<feature type="chain" id="PRO_5032615899" description="TonB-dependent transporter Oar-like beta-barrel domain-containing protein" evidence="8">
    <location>
        <begin position="35"/>
        <end position="1202"/>
    </location>
</feature>
<protein>
    <recommendedName>
        <fullName evidence="9">TonB-dependent transporter Oar-like beta-barrel domain-containing protein</fullName>
    </recommendedName>
</protein>
<dbReference type="GO" id="GO:0015344">
    <property type="term" value="F:siderophore uptake transmembrane transporter activity"/>
    <property type="evidence" value="ECO:0007669"/>
    <property type="project" value="TreeGrafter"/>
</dbReference>
<keyword evidence="11" id="KW-1185">Reference proteome</keyword>
<evidence type="ECO:0000256" key="1">
    <source>
        <dbReference type="ARBA" id="ARBA00004571"/>
    </source>
</evidence>
<dbReference type="Gene3D" id="2.40.170.20">
    <property type="entry name" value="TonB-dependent receptor, beta-barrel domain"/>
    <property type="match status" value="1"/>
</dbReference>
<dbReference type="AlphaFoldDB" id="A0A841JMU8"/>
<comment type="subcellular location">
    <subcellularLocation>
        <location evidence="1">Cell outer membrane</location>
        <topology evidence="1">Multi-pass membrane protein</topology>
    </subcellularLocation>
</comment>
<dbReference type="EMBL" id="JACHEK010000001">
    <property type="protein sequence ID" value="MBB6142686.1"/>
    <property type="molecule type" value="Genomic_DNA"/>
</dbReference>
<keyword evidence="3" id="KW-1134">Transmembrane beta strand</keyword>
<proteinExistence type="predicted"/>
<evidence type="ECO:0000256" key="6">
    <source>
        <dbReference type="ARBA" id="ARBA00023136"/>
    </source>
</evidence>
<dbReference type="InterPro" id="IPR036942">
    <property type="entry name" value="Beta-barrel_TonB_sf"/>
</dbReference>
<dbReference type="Gene3D" id="2.60.40.1120">
    <property type="entry name" value="Carboxypeptidase-like, regulatory domain"/>
    <property type="match status" value="1"/>
</dbReference>
<dbReference type="Pfam" id="PF25183">
    <property type="entry name" value="OMP_b-brl_4"/>
    <property type="match status" value="1"/>
</dbReference>
<dbReference type="PANTHER" id="PTHR30069">
    <property type="entry name" value="TONB-DEPENDENT OUTER MEMBRANE RECEPTOR"/>
    <property type="match status" value="1"/>
</dbReference>
<gene>
    <name evidence="10" type="ORF">HNQ77_000624</name>
</gene>
<feature type="signal peptide" evidence="8">
    <location>
        <begin position="1"/>
        <end position="34"/>
    </location>
</feature>
<accession>A0A841JMU8</accession>
<dbReference type="InterPro" id="IPR008969">
    <property type="entry name" value="CarboxyPept-like_regulatory"/>
</dbReference>
<evidence type="ECO:0000256" key="2">
    <source>
        <dbReference type="ARBA" id="ARBA00022448"/>
    </source>
</evidence>
<dbReference type="SUPFAM" id="SSF49464">
    <property type="entry name" value="Carboxypeptidase regulatory domain-like"/>
    <property type="match status" value="1"/>
</dbReference>
<evidence type="ECO:0000256" key="7">
    <source>
        <dbReference type="ARBA" id="ARBA00023237"/>
    </source>
</evidence>
<evidence type="ECO:0000256" key="4">
    <source>
        <dbReference type="ARBA" id="ARBA00022692"/>
    </source>
</evidence>
<evidence type="ECO:0000256" key="8">
    <source>
        <dbReference type="SAM" id="SignalP"/>
    </source>
</evidence>
<dbReference type="InterPro" id="IPR039426">
    <property type="entry name" value="TonB-dep_rcpt-like"/>
</dbReference>
<dbReference type="Proteomes" id="UP000538666">
    <property type="component" value="Unassembled WGS sequence"/>
</dbReference>
<dbReference type="OrthoDB" id="1453181at2"/>
<dbReference type="Pfam" id="PF13620">
    <property type="entry name" value="CarboxypepD_reg"/>
    <property type="match status" value="1"/>
</dbReference>
<comment type="caution">
    <text evidence="10">The sequence shown here is derived from an EMBL/GenBank/DDBJ whole genome shotgun (WGS) entry which is preliminary data.</text>
</comment>
<keyword evidence="7" id="KW-0998">Cell outer membrane</keyword>
<name>A0A841JMU8_9BACT</name>
<keyword evidence="4" id="KW-0812">Transmembrane</keyword>
<reference evidence="10 11" key="1">
    <citation type="submission" date="2020-08" db="EMBL/GenBank/DDBJ databases">
        <title>Genomic Encyclopedia of Type Strains, Phase IV (KMG-IV): sequencing the most valuable type-strain genomes for metagenomic binning, comparative biology and taxonomic classification.</title>
        <authorList>
            <person name="Goeker M."/>
        </authorList>
    </citation>
    <scope>NUCLEOTIDE SEQUENCE [LARGE SCALE GENOMIC DNA]</scope>
    <source>
        <strain evidence="10 11">DSM 103733</strain>
    </source>
</reference>
<keyword evidence="6" id="KW-0472">Membrane</keyword>
<evidence type="ECO:0000313" key="11">
    <source>
        <dbReference type="Proteomes" id="UP000538666"/>
    </source>
</evidence>
<dbReference type="SUPFAM" id="SSF56935">
    <property type="entry name" value="Porins"/>
    <property type="match status" value="1"/>
</dbReference>
<dbReference type="RefSeq" id="WP_050057881.1">
    <property type="nucleotide sequence ID" value="NZ_JACHEK010000001.1"/>
</dbReference>
<dbReference type="GO" id="GO:0044718">
    <property type="term" value="P:siderophore transmembrane transport"/>
    <property type="evidence" value="ECO:0007669"/>
    <property type="project" value="TreeGrafter"/>
</dbReference>
<sequence>MNIKKCFIRCKHLFPLGGLLLVLLSMVQPASAQAVHGAIVGTVVDSTGAMVPGATVILTDTDKGVVRTTTSSAMGEYHFLDADADRYNMEVEAHGFEKWSSIGLQLDTLQTLRVDAKLIVGSAAQTVQVSGENTGVIQTETPTITTTFNSDDVLNLPTNFRASSAGTSILGAMSAMPGVQADQGKFSVEGNLPFQSDMTVDGVTNIQVGSSGNPVLFPSADAVASIQLTGVLAPAEFGDPAQVSVTTKGGANTFHGAGWEYHQNSGINANTFGSPIRPHVVANTFGGKLGGPVILPKLYDGRNKSFFFVDYEGFRLPQSVTMQATVPTAAMKMGDFSNYSNPSAAYSGLTDPYTGASWGNVIPSANLSSIAQKFLQFYPDPNTPATLSGGGTVPTTSYVNGESPNYYANVSEPTHSNQVDVRGDQYFGANQKVLLWGRYSYYNFPSTSGYNLNFDPSVNIYDSSNLSTSLSWTIKPNLINVFLFGFTRWNNGDSNSYNGTGFTQGLGFTALNDLWYNGFPFISFTNISSPPAGRLNSNDIDNTYSYSDSVSWTKGVHNFKFGGDIRAYTYIGGTGISTGDNYGNFYFSNVGNAVGTFTGVDFADFLLGIPNNSSYDDITRDIDGSAAEYHLYAEDHWSATPRLSVDYGLRYEYRPGFYDKNGFYANMDYSVPRTAEVVYPTFPQPNIQSPSTLASSNACDTDGINNSNNAIVNGAPCMPVVSNTAAGLPRSLRFVDKNRILPRLGFAYRLTNDGKWVVRSGFGLYNVTIMGQTFHSLTGTIQGSSSAYSNALNTTTNQPLYAWPAIGYGSGTSGCTTCYGTNEFNASIDIHYHDAETAQWALTLEHDLGRGYGVRASYTGSETSHLNLKQDENTLPLSTTASAYNQPFSARRFPNWGILMNYGSQANANYNSMEFEAKHHMENGLQFDSTFTWARALSNNTGATDTEFTGERGGGDFASWVFDKRLDYGNTPGPRRLHWLTTSIYELPVGRGRHFGSSMPRLMDAVVGGWQLSNIFIWQSGAYITPTFAGGETDPSGTGSGLATSLAGWIPTDASQHPDRVAGVNWKPRGQGRNGWINPSAFACPGWSAWTPGEACDTGAGYNADGTPVSAYGPPLPIGRFGNSGIGTVQGPGLIQLNSGLAKIFAINERFKLRAEASFTNVTNHTNLNENNLNLNLSSASFGVITAGLGGRSGQIGARLDF</sequence>
<organism evidence="10 11">
    <name type="scientific">Silvibacterium bohemicum</name>
    <dbReference type="NCBI Taxonomy" id="1577686"/>
    <lineage>
        <taxon>Bacteria</taxon>
        <taxon>Pseudomonadati</taxon>
        <taxon>Acidobacteriota</taxon>
        <taxon>Terriglobia</taxon>
        <taxon>Terriglobales</taxon>
        <taxon>Acidobacteriaceae</taxon>
        <taxon>Silvibacterium</taxon>
    </lineage>
</organism>
<dbReference type="GO" id="GO:0009279">
    <property type="term" value="C:cell outer membrane"/>
    <property type="evidence" value="ECO:0007669"/>
    <property type="project" value="UniProtKB-SubCell"/>
</dbReference>
<evidence type="ECO:0000313" key="10">
    <source>
        <dbReference type="EMBL" id="MBB6142686.1"/>
    </source>
</evidence>
<evidence type="ECO:0000256" key="3">
    <source>
        <dbReference type="ARBA" id="ARBA00022452"/>
    </source>
</evidence>
<dbReference type="PANTHER" id="PTHR30069:SF29">
    <property type="entry name" value="HEMOGLOBIN AND HEMOGLOBIN-HAPTOGLOBIN-BINDING PROTEIN 1-RELATED"/>
    <property type="match status" value="1"/>
</dbReference>
<evidence type="ECO:0000259" key="9">
    <source>
        <dbReference type="Pfam" id="PF25183"/>
    </source>
</evidence>
<feature type="domain" description="TonB-dependent transporter Oar-like beta-barrel" evidence="9">
    <location>
        <begin position="246"/>
        <end position="1195"/>
    </location>
</feature>
<evidence type="ECO:0000256" key="5">
    <source>
        <dbReference type="ARBA" id="ARBA00022729"/>
    </source>
</evidence>
<keyword evidence="2" id="KW-0813">Transport</keyword>